<keyword evidence="2" id="KW-1185">Reference proteome</keyword>
<proteinExistence type="predicted"/>
<dbReference type="EMBL" id="MK770119">
    <property type="protein sequence ID" value="QCW23823.1"/>
    <property type="molecule type" value="Genomic_DNA"/>
</dbReference>
<gene>
    <name evidence="1" type="ORF">AAS21_gp085</name>
</gene>
<name>A0A4Y5P1V9_9CAUD</name>
<evidence type="ECO:0000313" key="1">
    <source>
        <dbReference type="EMBL" id="QCW23823.1"/>
    </source>
</evidence>
<accession>A0A4Y5P1V9</accession>
<sequence length="24" mass="2905">MGTFGRHILQIWRTSNDGSRLRFR</sequence>
<organism evidence="1 2">
    <name type="scientific">Pantoea phage vB_PagS_AAS21</name>
    <dbReference type="NCBI Taxonomy" id="2575261"/>
    <lineage>
        <taxon>Viruses</taxon>
        <taxon>Duplodnaviria</taxon>
        <taxon>Heunggongvirae</taxon>
        <taxon>Uroviricota</taxon>
        <taxon>Caudoviricetes</taxon>
        <taxon>Demerecviridae</taxon>
        <taxon>Keyvirus</taxon>
        <taxon>Keyvirus AAS21</taxon>
    </lineage>
</organism>
<dbReference type="Proteomes" id="UP000308921">
    <property type="component" value="Segment"/>
</dbReference>
<evidence type="ECO:0000313" key="2">
    <source>
        <dbReference type="Proteomes" id="UP000308921"/>
    </source>
</evidence>
<reference evidence="1 2" key="1">
    <citation type="submission" date="2019-04" db="EMBL/GenBank/DDBJ databases">
        <title>Complete genome sequence of Pantoea bacteriophage vB_PagS_AAS21.</title>
        <authorList>
            <person name="Truncaite L."/>
            <person name="Simoliuniene M."/>
            <person name="Zajanckauskaite A."/>
            <person name="Meskys R."/>
            <person name="Simoliunas E."/>
        </authorList>
    </citation>
    <scope>NUCLEOTIDE SEQUENCE [LARGE SCALE GENOMIC DNA]</scope>
</reference>
<protein>
    <submittedName>
        <fullName evidence="1">Uncharacterized protein</fullName>
    </submittedName>
</protein>